<evidence type="ECO:0000256" key="6">
    <source>
        <dbReference type="PIRSR" id="PIRSR001430-2"/>
    </source>
</evidence>
<dbReference type="GO" id="GO:0160147">
    <property type="term" value="F:tRNA pseudouridine(38-40) synthase activity"/>
    <property type="evidence" value="ECO:0007669"/>
    <property type="project" value="UniProtKB-EC"/>
</dbReference>
<dbReference type="Pfam" id="PF01416">
    <property type="entry name" value="PseudoU_synth_1"/>
    <property type="match status" value="2"/>
</dbReference>
<dbReference type="Gene3D" id="3.30.70.660">
    <property type="entry name" value="Pseudouridine synthase I, catalytic domain, C-terminal subdomain"/>
    <property type="match status" value="1"/>
</dbReference>
<feature type="domain" description="Pseudouridine synthase I TruA alpha/beta" evidence="8">
    <location>
        <begin position="144"/>
        <end position="246"/>
    </location>
</feature>
<name>A0A212KKQ3_9PROT</name>
<sequence length="256" mass="28150">MPRIKLIVEYDGRGFVGWQRQDNGPSVQAALEDAIAAYCGRPCATFASGRTDAGVHAEGQVIHFDCPRDDKPETVRAALNFHIKPKTVAVLAAEAVPDDFHARFSCTGRSYLYRILNRPAHPALEAGRVWWVQRSLDARAMHEAAQVLVGRHDFTSFRAVACQSKSPVKTLDSLEVSRYGEIVEVRTSARSFLHHQVRNMVGTLKLVGEGKWTIRQVQKALDARNRAAAGPTAPPDGLVFLSARYDQPSPPANPAT</sequence>
<protein>
    <recommendedName>
        <fullName evidence="4">tRNA pseudouridine synthase A</fullName>
        <ecNumber evidence="4">5.4.99.12</ecNumber>
    </recommendedName>
    <alternativeName>
        <fullName evidence="4">tRNA pseudouridine(38-40) synthase</fullName>
    </alternativeName>
    <alternativeName>
        <fullName evidence="4">tRNA pseudouridylate synthase I</fullName>
    </alternativeName>
    <alternativeName>
        <fullName evidence="4">tRNA-uridine isomerase I</fullName>
    </alternativeName>
</protein>
<dbReference type="EMBL" id="FLUO01000002">
    <property type="protein sequence ID" value="SBW12254.1"/>
    <property type="molecule type" value="Genomic_DNA"/>
</dbReference>
<evidence type="ECO:0000256" key="7">
    <source>
        <dbReference type="RuleBase" id="RU003792"/>
    </source>
</evidence>
<comment type="subunit">
    <text evidence="4">Homodimer.</text>
</comment>
<dbReference type="GO" id="GO:0003723">
    <property type="term" value="F:RNA binding"/>
    <property type="evidence" value="ECO:0007669"/>
    <property type="project" value="InterPro"/>
</dbReference>
<dbReference type="InterPro" id="IPR020095">
    <property type="entry name" value="PsdUridine_synth_TruA_C"/>
</dbReference>
<dbReference type="CDD" id="cd02570">
    <property type="entry name" value="PseudoU_synth_EcTruA"/>
    <property type="match status" value="1"/>
</dbReference>
<dbReference type="AlphaFoldDB" id="A0A212KKQ3"/>
<keyword evidence="3 4" id="KW-0413">Isomerase</keyword>
<evidence type="ECO:0000256" key="2">
    <source>
        <dbReference type="ARBA" id="ARBA00022694"/>
    </source>
</evidence>
<dbReference type="InterPro" id="IPR020103">
    <property type="entry name" value="PsdUridine_synth_cat_dom_sf"/>
</dbReference>
<dbReference type="PANTHER" id="PTHR11142:SF0">
    <property type="entry name" value="TRNA PSEUDOURIDINE SYNTHASE-LIKE 1"/>
    <property type="match status" value="1"/>
</dbReference>
<dbReference type="FunFam" id="3.30.70.580:FF:000001">
    <property type="entry name" value="tRNA pseudouridine synthase A"/>
    <property type="match status" value="1"/>
</dbReference>
<comment type="function">
    <text evidence="4">Formation of pseudouridine at positions 38, 39 and 40 in the anticodon stem and loop of transfer RNAs.</text>
</comment>
<dbReference type="EC" id="5.4.99.12" evidence="4"/>
<gene>
    <name evidence="4 9" type="primary">truA</name>
    <name evidence="9" type="ORF">KL86APRO_20521</name>
</gene>
<dbReference type="InterPro" id="IPR001406">
    <property type="entry name" value="PsdUridine_synth_TruA"/>
</dbReference>
<evidence type="ECO:0000256" key="1">
    <source>
        <dbReference type="ARBA" id="ARBA00009375"/>
    </source>
</evidence>
<dbReference type="PIRSF" id="PIRSF001430">
    <property type="entry name" value="tRNA_psdUrid_synth"/>
    <property type="match status" value="1"/>
</dbReference>
<dbReference type="SUPFAM" id="SSF55120">
    <property type="entry name" value="Pseudouridine synthase"/>
    <property type="match status" value="1"/>
</dbReference>
<accession>A0A212KKQ3</accession>
<comment type="similarity">
    <text evidence="1 4 7">Belongs to the tRNA pseudouridine synthase TruA family.</text>
</comment>
<dbReference type="Gene3D" id="3.30.70.580">
    <property type="entry name" value="Pseudouridine synthase I, catalytic domain, N-terminal subdomain"/>
    <property type="match status" value="1"/>
</dbReference>
<comment type="catalytic activity">
    <reaction evidence="4 7">
        <text>uridine(38/39/40) in tRNA = pseudouridine(38/39/40) in tRNA</text>
        <dbReference type="Rhea" id="RHEA:22376"/>
        <dbReference type="Rhea" id="RHEA-COMP:10085"/>
        <dbReference type="Rhea" id="RHEA-COMP:10087"/>
        <dbReference type="ChEBI" id="CHEBI:65314"/>
        <dbReference type="ChEBI" id="CHEBI:65315"/>
        <dbReference type="EC" id="5.4.99.12"/>
    </reaction>
</comment>
<dbReference type="GO" id="GO:0031119">
    <property type="term" value="P:tRNA pseudouridine synthesis"/>
    <property type="evidence" value="ECO:0007669"/>
    <property type="project" value="UniProtKB-UniRule"/>
</dbReference>
<proteinExistence type="inferred from homology"/>
<feature type="active site" description="Nucleophile" evidence="4 5">
    <location>
        <position position="52"/>
    </location>
</feature>
<dbReference type="PANTHER" id="PTHR11142">
    <property type="entry name" value="PSEUDOURIDYLATE SYNTHASE"/>
    <property type="match status" value="1"/>
</dbReference>
<dbReference type="InterPro" id="IPR020094">
    <property type="entry name" value="TruA/RsuA/RluB/E/F_N"/>
</dbReference>
<evidence type="ECO:0000256" key="5">
    <source>
        <dbReference type="PIRSR" id="PIRSR001430-1"/>
    </source>
</evidence>
<evidence type="ECO:0000256" key="3">
    <source>
        <dbReference type="ARBA" id="ARBA00023235"/>
    </source>
</evidence>
<organism evidence="9">
    <name type="scientific">uncultured Alphaproteobacteria bacterium</name>
    <dbReference type="NCBI Taxonomy" id="91750"/>
    <lineage>
        <taxon>Bacteria</taxon>
        <taxon>Pseudomonadati</taxon>
        <taxon>Pseudomonadota</taxon>
        <taxon>Alphaproteobacteria</taxon>
        <taxon>environmental samples</taxon>
    </lineage>
</organism>
<dbReference type="NCBIfam" id="TIGR00071">
    <property type="entry name" value="hisT_truA"/>
    <property type="match status" value="1"/>
</dbReference>
<evidence type="ECO:0000256" key="4">
    <source>
        <dbReference type="HAMAP-Rule" id="MF_00171"/>
    </source>
</evidence>
<evidence type="ECO:0000259" key="8">
    <source>
        <dbReference type="Pfam" id="PF01416"/>
    </source>
</evidence>
<feature type="binding site" evidence="4 6">
    <location>
        <position position="111"/>
    </location>
    <ligand>
        <name>substrate</name>
    </ligand>
</feature>
<keyword evidence="2 4" id="KW-0819">tRNA processing</keyword>
<dbReference type="HAMAP" id="MF_00171">
    <property type="entry name" value="TruA"/>
    <property type="match status" value="1"/>
</dbReference>
<evidence type="ECO:0000313" key="9">
    <source>
        <dbReference type="EMBL" id="SBW12254.1"/>
    </source>
</evidence>
<feature type="domain" description="Pseudouridine synthase I TruA alpha/beta" evidence="8">
    <location>
        <begin position="7"/>
        <end position="104"/>
    </location>
</feature>
<comment type="caution">
    <text evidence="4">Lacks conserved residue(s) required for the propagation of feature annotation.</text>
</comment>
<dbReference type="InterPro" id="IPR020097">
    <property type="entry name" value="PsdUridine_synth_TruA_a/b_dom"/>
</dbReference>
<reference evidence="9" key="1">
    <citation type="submission" date="2016-04" db="EMBL/GenBank/DDBJ databases">
        <authorList>
            <person name="Evans L.H."/>
            <person name="Alamgir A."/>
            <person name="Owens N."/>
            <person name="Weber N.D."/>
            <person name="Virtaneva K."/>
            <person name="Barbian K."/>
            <person name="Babar A."/>
            <person name="Rosenke K."/>
        </authorList>
    </citation>
    <scope>NUCLEOTIDE SEQUENCE</scope>
    <source>
        <strain evidence="9">86</strain>
    </source>
</reference>